<dbReference type="OrthoDB" id="695753at2759"/>
<evidence type="ECO:0000256" key="2">
    <source>
        <dbReference type="SAM" id="Phobius"/>
    </source>
</evidence>
<feature type="compositionally biased region" description="Gly residues" evidence="1">
    <location>
        <begin position="122"/>
        <end position="131"/>
    </location>
</feature>
<comment type="caution">
    <text evidence="3">The sequence shown here is derived from an EMBL/GenBank/DDBJ whole genome shotgun (WGS) entry which is preliminary data.</text>
</comment>
<reference evidence="3" key="1">
    <citation type="journal article" date="2021" name="bioRxiv">
        <title>Whole Genome Assembly and Annotation of Northern Wild Rice, Zizania palustris L., Supports a Whole Genome Duplication in the Zizania Genus.</title>
        <authorList>
            <person name="Haas M."/>
            <person name="Kono T."/>
            <person name="Macchietto M."/>
            <person name="Millas R."/>
            <person name="McGilp L."/>
            <person name="Shao M."/>
            <person name="Duquette J."/>
            <person name="Hirsch C.N."/>
            <person name="Kimball J."/>
        </authorList>
    </citation>
    <scope>NUCLEOTIDE SEQUENCE</scope>
    <source>
        <tissue evidence="3">Fresh leaf tissue</tissue>
    </source>
</reference>
<sequence length="236" mass="23809">MGRYIMRTGSTGFGSIRFTSPRITGHRHLNVRSPSAAAAVLFRNMPSPRQHSLCGVGVSATAPVRNDAHVVSPANDVTQSGGGADSDDDPAPPAPGMLGMPGKMPVPGIGCVDDLPPHGGSEPAGGSGGDNGNPNTDDGSGGGDGLAAPGNPEKMGLRCRLPGKPGKRSARVIGEDAQATFLGLVASDGCNIAAITAAATTRNTTATRLDAGGVISILLVVISHYYYVLLALTVFT</sequence>
<proteinExistence type="predicted"/>
<keyword evidence="2" id="KW-1133">Transmembrane helix</keyword>
<feature type="region of interest" description="Disordered" evidence="1">
    <location>
        <begin position="73"/>
        <end position="157"/>
    </location>
</feature>
<evidence type="ECO:0000313" key="4">
    <source>
        <dbReference type="Proteomes" id="UP000729402"/>
    </source>
</evidence>
<dbReference type="Proteomes" id="UP000729402">
    <property type="component" value="Unassembled WGS sequence"/>
</dbReference>
<dbReference type="EMBL" id="JAAALK010000289">
    <property type="protein sequence ID" value="KAG8050813.1"/>
    <property type="molecule type" value="Genomic_DNA"/>
</dbReference>
<keyword evidence="2" id="KW-0812">Transmembrane</keyword>
<keyword evidence="4" id="KW-1185">Reference proteome</keyword>
<organism evidence="3 4">
    <name type="scientific">Zizania palustris</name>
    <name type="common">Northern wild rice</name>
    <dbReference type="NCBI Taxonomy" id="103762"/>
    <lineage>
        <taxon>Eukaryota</taxon>
        <taxon>Viridiplantae</taxon>
        <taxon>Streptophyta</taxon>
        <taxon>Embryophyta</taxon>
        <taxon>Tracheophyta</taxon>
        <taxon>Spermatophyta</taxon>
        <taxon>Magnoliopsida</taxon>
        <taxon>Liliopsida</taxon>
        <taxon>Poales</taxon>
        <taxon>Poaceae</taxon>
        <taxon>BOP clade</taxon>
        <taxon>Oryzoideae</taxon>
        <taxon>Oryzeae</taxon>
        <taxon>Zizaniinae</taxon>
        <taxon>Zizania</taxon>
    </lineage>
</organism>
<name>A0A8J5RSF5_ZIZPA</name>
<reference evidence="3" key="2">
    <citation type="submission" date="2021-02" db="EMBL/GenBank/DDBJ databases">
        <authorList>
            <person name="Kimball J.A."/>
            <person name="Haas M.W."/>
            <person name="Macchietto M."/>
            <person name="Kono T."/>
            <person name="Duquette J."/>
            <person name="Shao M."/>
        </authorList>
    </citation>
    <scope>NUCLEOTIDE SEQUENCE</scope>
    <source>
        <tissue evidence="3">Fresh leaf tissue</tissue>
    </source>
</reference>
<evidence type="ECO:0000256" key="1">
    <source>
        <dbReference type="SAM" id="MobiDB-lite"/>
    </source>
</evidence>
<evidence type="ECO:0000313" key="3">
    <source>
        <dbReference type="EMBL" id="KAG8050813.1"/>
    </source>
</evidence>
<protein>
    <submittedName>
        <fullName evidence="3">Uncharacterized protein</fullName>
    </submittedName>
</protein>
<feature type="compositionally biased region" description="Low complexity" evidence="1">
    <location>
        <begin position="96"/>
        <end position="108"/>
    </location>
</feature>
<feature type="transmembrane region" description="Helical" evidence="2">
    <location>
        <begin position="211"/>
        <end position="235"/>
    </location>
</feature>
<keyword evidence="2" id="KW-0472">Membrane</keyword>
<dbReference type="AlphaFoldDB" id="A0A8J5RSF5"/>
<accession>A0A8J5RSF5</accession>
<gene>
    <name evidence="3" type="ORF">GUJ93_ZPchr0009g1426</name>
</gene>